<keyword evidence="3 5" id="KW-1133">Transmembrane helix</keyword>
<dbReference type="GO" id="GO:0016020">
    <property type="term" value="C:membrane"/>
    <property type="evidence" value="ECO:0007669"/>
    <property type="project" value="UniProtKB-SubCell"/>
</dbReference>
<feature type="transmembrane region" description="Helical" evidence="5">
    <location>
        <begin position="256"/>
        <end position="277"/>
    </location>
</feature>
<comment type="caution">
    <text evidence="6">The sequence shown here is derived from an EMBL/GenBank/DDBJ whole genome shotgun (WGS) entry which is preliminary data.</text>
</comment>
<evidence type="ECO:0000256" key="1">
    <source>
        <dbReference type="ARBA" id="ARBA00004141"/>
    </source>
</evidence>
<keyword evidence="2 5" id="KW-0812">Transmembrane</keyword>
<dbReference type="OrthoDB" id="9806785at2"/>
<dbReference type="AlphaFoldDB" id="A0A371Q7R2"/>
<dbReference type="InterPro" id="IPR038770">
    <property type="entry name" value="Na+/solute_symporter_sf"/>
</dbReference>
<dbReference type="Gene3D" id="1.20.1530.20">
    <property type="match status" value="1"/>
</dbReference>
<name>A0A371Q7R2_STRIH</name>
<feature type="transmembrane region" description="Helical" evidence="5">
    <location>
        <begin position="198"/>
        <end position="216"/>
    </location>
</feature>
<gene>
    <name evidence="6" type="ORF">DY245_09790</name>
</gene>
<dbReference type="RefSeq" id="WP_128505644.1">
    <property type="nucleotide sequence ID" value="NZ_QUAC01000073.1"/>
</dbReference>
<evidence type="ECO:0000313" key="7">
    <source>
        <dbReference type="Proteomes" id="UP000262477"/>
    </source>
</evidence>
<evidence type="ECO:0000256" key="4">
    <source>
        <dbReference type="ARBA" id="ARBA00023136"/>
    </source>
</evidence>
<reference evidence="6 7" key="1">
    <citation type="submission" date="2018-08" db="EMBL/GenBank/DDBJ databases">
        <title>Streptomyces NEAU-D10 sp. nov., a novel Actinomycete isolated from soil.</title>
        <authorList>
            <person name="Jin L."/>
        </authorList>
    </citation>
    <scope>NUCLEOTIDE SEQUENCE [LARGE SCALE GENOMIC DNA]</scope>
    <source>
        <strain evidence="6 7">NEAU-D10</strain>
    </source>
</reference>
<feature type="transmembrane region" description="Helical" evidence="5">
    <location>
        <begin position="92"/>
        <end position="115"/>
    </location>
</feature>
<dbReference type="Pfam" id="PF01758">
    <property type="entry name" value="SBF"/>
    <property type="match status" value="1"/>
</dbReference>
<evidence type="ECO:0000256" key="2">
    <source>
        <dbReference type="ARBA" id="ARBA00022692"/>
    </source>
</evidence>
<organism evidence="6 7">
    <name type="scientific">Streptomyces inhibens</name>
    <dbReference type="NCBI Taxonomy" id="2293571"/>
    <lineage>
        <taxon>Bacteria</taxon>
        <taxon>Bacillati</taxon>
        <taxon>Actinomycetota</taxon>
        <taxon>Actinomycetes</taxon>
        <taxon>Kitasatosporales</taxon>
        <taxon>Streptomycetaceae</taxon>
        <taxon>Streptomyces</taxon>
    </lineage>
</organism>
<evidence type="ECO:0000256" key="5">
    <source>
        <dbReference type="SAM" id="Phobius"/>
    </source>
</evidence>
<dbReference type="Proteomes" id="UP000262477">
    <property type="component" value="Unassembled WGS sequence"/>
</dbReference>
<dbReference type="InterPro" id="IPR002657">
    <property type="entry name" value="BilAc:Na_symport/Acr3"/>
</dbReference>
<dbReference type="InterPro" id="IPR004710">
    <property type="entry name" value="Bilac:Na_transpt"/>
</dbReference>
<feature type="transmembrane region" description="Helical" evidence="5">
    <location>
        <begin position="228"/>
        <end position="250"/>
    </location>
</feature>
<evidence type="ECO:0000256" key="3">
    <source>
        <dbReference type="ARBA" id="ARBA00022989"/>
    </source>
</evidence>
<proteinExistence type="predicted"/>
<dbReference type="PANTHER" id="PTHR10361:SF24">
    <property type="entry name" value="P3 PROTEIN"/>
    <property type="match status" value="1"/>
</dbReference>
<dbReference type="EMBL" id="QUAC01000073">
    <property type="protein sequence ID" value="REK90453.1"/>
    <property type="molecule type" value="Genomic_DNA"/>
</dbReference>
<evidence type="ECO:0000313" key="6">
    <source>
        <dbReference type="EMBL" id="REK90453.1"/>
    </source>
</evidence>
<keyword evidence="7" id="KW-1185">Reference proteome</keyword>
<keyword evidence="4 5" id="KW-0472">Membrane</keyword>
<feature type="transmembrane region" description="Helical" evidence="5">
    <location>
        <begin position="38"/>
        <end position="57"/>
    </location>
</feature>
<protein>
    <submittedName>
        <fullName evidence="6">Bile acid:sodium symporter family protein</fullName>
    </submittedName>
</protein>
<dbReference type="PANTHER" id="PTHR10361">
    <property type="entry name" value="SODIUM-BILE ACID COTRANSPORTER"/>
    <property type="match status" value="1"/>
</dbReference>
<feature type="transmembrane region" description="Helical" evidence="5">
    <location>
        <begin position="168"/>
        <end position="186"/>
    </location>
</feature>
<feature type="transmembrane region" description="Helical" evidence="5">
    <location>
        <begin position="6"/>
        <end position="26"/>
    </location>
</feature>
<sequence length="298" mass="30415">MNLVTLGLPAALGVIMLGIGLTLTPADFRRIGRHPKAVGVALVVQLVLLPLVCFGLVHLFRLASVLAVGMMLLAACPGGPKANVLSHIFGGDVALSISLTAVNSVIAAFTLPVSYNFAAHAFTPGAAGLGLQFGKVLEVFAEALVPVVVGMAVRRLRPAAARAVVRPVRIGSVVLLVAVILAAVVQNLDLLSKHVSDLAGVTLTFGLISLASGFAIPRAFGFTHAQAVSAAFEIGVHNAVVAIVIAQTVIGSPEMALPAGIYTLIMQPLAVAFGFLLRAAARRSKAAATPAPSPAARA</sequence>
<comment type="subcellular location">
    <subcellularLocation>
        <location evidence="1">Membrane</location>
        <topology evidence="1">Multi-pass membrane protein</topology>
    </subcellularLocation>
</comment>
<accession>A0A371Q7R2</accession>